<evidence type="ECO:0000256" key="1">
    <source>
        <dbReference type="SAM" id="MobiDB-lite"/>
    </source>
</evidence>
<gene>
    <name evidence="4" type="ORF">Tci_051531</name>
</gene>
<name>A0A6L2N099_TANCI</name>
<dbReference type="EMBL" id="BKCJ010007896">
    <property type="protein sequence ID" value="GEU79553.1"/>
    <property type="molecule type" value="Genomic_DNA"/>
</dbReference>
<protein>
    <submittedName>
        <fullName evidence="4">Uncharacterized mitochondrial protein AtMg00810-like</fullName>
    </submittedName>
</protein>
<feature type="region of interest" description="Disordered" evidence="1">
    <location>
        <begin position="883"/>
        <end position="909"/>
    </location>
</feature>
<organism evidence="4">
    <name type="scientific">Tanacetum cinerariifolium</name>
    <name type="common">Dalmatian daisy</name>
    <name type="synonym">Chrysanthemum cinerariifolium</name>
    <dbReference type="NCBI Taxonomy" id="118510"/>
    <lineage>
        <taxon>Eukaryota</taxon>
        <taxon>Viridiplantae</taxon>
        <taxon>Streptophyta</taxon>
        <taxon>Embryophyta</taxon>
        <taxon>Tracheophyta</taxon>
        <taxon>Spermatophyta</taxon>
        <taxon>Magnoliopsida</taxon>
        <taxon>eudicotyledons</taxon>
        <taxon>Gunneridae</taxon>
        <taxon>Pentapetalae</taxon>
        <taxon>asterids</taxon>
        <taxon>campanulids</taxon>
        <taxon>Asterales</taxon>
        <taxon>Asteraceae</taxon>
        <taxon>Asteroideae</taxon>
        <taxon>Anthemideae</taxon>
        <taxon>Anthemidinae</taxon>
        <taxon>Tanacetum</taxon>
    </lineage>
</organism>
<reference evidence="4" key="1">
    <citation type="journal article" date="2019" name="Sci. Rep.">
        <title>Draft genome of Tanacetum cinerariifolium, the natural source of mosquito coil.</title>
        <authorList>
            <person name="Yamashiro T."/>
            <person name="Shiraishi A."/>
            <person name="Satake H."/>
            <person name="Nakayama K."/>
        </authorList>
    </citation>
    <scope>NUCLEOTIDE SEQUENCE</scope>
</reference>
<dbReference type="InterPro" id="IPR013103">
    <property type="entry name" value="RVT_2"/>
</dbReference>
<dbReference type="PANTHER" id="PTHR11439">
    <property type="entry name" value="GAG-POL-RELATED RETROTRANSPOSON"/>
    <property type="match status" value="1"/>
</dbReference>
<feature type="domain" description="Retroviral polymerase SH3-like" evidence="3">
    <location>
        <begin position="275"/>
        <end position="321"/>
    </location>
</feature>
<dbReference type="InterPro" id="IPR057670">
    <property type="entry name" value="SH3_retrovirus"/>
</dbReference>
<feature type="region of interest" description="Disordered" evidence="1">
    <location>
        <begin position="678"/>
        <end position="701"/>
    </location>
</feature>
<evidence type="ECO:0000313" key="4">
    <source>
        <dbReference type="EMBL" id="GEU79553.1"/>
    </source>
</evidence>
<dbReference type="PANTHER" id="PTHR11439:SF495">
    <property type="entry name" value="REVERSE TRANSCRIPTASE, RNA-DEPENDENT DNA POLYMERASE-RELATED"/>
    <property type="match status" value="1"/>
</dbReference>
<evidence type="ECO:0000259" key="2">
    <source>
        <dbReference type="Pfam" id="PF07727"/>
    </source>
</evidence>
<feature type="region of interest" description="Disordered" evidence="1">
    <location>
        <begin position="367"/>
        <end position="394"/>
    </location>
</feature>
<dbReference type="Pfam" id="PF07727">
    <property type="entry name" value="RVT_2"/>
    <property type="match status" value="1"/>
</dbReference>
<sequence>MDSQSIQTIKLPILQLENGNAPIVTKTVDGKETVILPTSVEEKAQKRTKLKARSTLLIALPNVHQLKFNSYKDTKTLMQAIENRFGGNIATKKTQKNLLKQQYENFVASSTEVIEKTYERLQNLISQLEMHGAADSSTTIKNFSDDVIYSFFASQPNIPRLDNKDLQQIHPDDLEEMELSQIINKCKEGLGYNTVPPPYTGNFMPPKPDLVYLSLDNFVDESVVEKPTIETNKPKTASKENGTPIIKDWASKSRKPALSFIRPFGCPVTILNIIDHLGKFDGKADEGFFVGYSTNSKAFRVFNSRTRIVEDNMHIKFSENTPNIAGSGSNWLFNIDALIKSKNYKSVVAKNQSNSCTGIKSCDNVGKTRVETERRKKDAKYPGNEDSEVPSTVEPRVNQEKDANVNNTNNINTVSPTDNAASIEDNVVDENIVYGCVDDPNILYLEEIGRFGDADDDDSGANMNNLDTYFQIDVKSAFIYGKIEDEVYVCQTLGFEDLDFPDRVYKVEKAIYGLHQAPKACQDKYVKEILNKFGLSDVKTTSTPMETHKTLLKDEKGEDVDEYLYRSMIGSLMYLTSSRHGIMFTVCACTRFQINNKISHLRARKMIFRYLKGQPKLGLWHPKDSPFALMAYTDSDYARAILDRKSTMEGCQFLGCKLISWKCKKKTVVANSIKETDDPTNEALNEENVPTYSNDPPLSRVNTLGSRENRLKHKELMELYTKLSDRDLQGKEVVEDVNAASIATSVTSAATTVVSFYELTLAQALMEIKTSMPKAKGIIMQEPSEALTITTILIPLKVQDKGKGIMVEKTLKMKKKDQIGFDEQEARRLQAEINEQDRLTEKEAQKALEANTAVIEQWHDVQARIKANYELAQRLQAEETELVEESTKKAQAETTYESDDGDDITIDATPLSTKSPTIVDYKIYKEGKRVISKFSKQMEIHRWKDCWDIKTKDFIDAVKD</sequence>
<feature type="compositionally biased region" description="Polar residues" evidence="1">
    <location>
        <begin position="688"/>
        <end position="701"/>
    </location>
</feature>
<feature type="domain" description="Reverse transcriptase Ty1/copia-type" evidence="2">
    <location>
        <begin position="470"/>
        <end position="537"/>
    </location>
</feature>
<accession>A0A6L2N099</accession>
<proteinExistence type="predicted"/>
<feature type="compositionally biased region" description="Acidic residues" evidence="1">
    <location>
        <begin position="896"/>
        <end position="905"/>
    </location>
</feature>
<dbReference type="AlphaFoldDB" id="A0A6L2N099"/>
<evidence type="ECO:0000259" key="3">
    <source>
        <dbReference type="Pfam" id="PF25597"/>
    </source>
</evidence>
<feature type="compositionally biased region" description="Basic and acidic residues" evidence="1">
    <location>
        <begin position="367"/>
        <end position="380"/>
    </location>
</feature>
<comment type="caution">
    <text evidence="4">The sequence shown here is derived from an EMBL/GenBank/DDBJ whole genome shotgun (WGS) entry which is preliminary data.</text>
</comment>
<dbReference type="Pfam" id="PF25597">
    <property type="entry name" value="SH3_retrovirus"/>
    <property type="match status" value="1"/>
</dbReference>